<dbReference type="EMBL" id="LKAM01000013">
    <property type="protein sequence ID" value="KUM46170.1"/>
    <property type="molecule type" value="Genomic_DNA"/>
</dbReference>
<comment type="caution">
    <text evidence="2">The sequence shown here is derived from an EMBL/GenBank/DDBJ whole genome shotgun (WGS) entry which is preliminary data.</text>
</comment>
<geneLocation type="mitochondrion" evidence="2"/>
<name>A0A101LVM9_PICGL</name>
<accession>A0A101LVM9</accession>
<evidence type="ECO:0000313" key="2">
    <source>
        <dbReference type="EMBL" id="KUM46170.1"/>
    </source>
</evidence>
<reference evidence="2" key="1">
    <citation type="journal article" date="2015" name="Genome Biol. Evol.">
        <title>Organellar Genomes of White Spruce (Picea glauca): Assembly and Annotation.</title>
        <authorList>
            <person name="Jackman S.D."/>
            <person name="Warren R.L."/>
            <person name="Gibb E.A."/>
            <person name="Vandervalk B.P."/>
            <person name="Mohamadi H."/>
            <person name="Chu J."/>
            <person name="Raymond A."/>
            <person name="Pleasance S."/>
            <person name="Coope R."/>
            <person name="Wildung M.R."/>
            <person name="Ritland C.E."/>
            <person name="Bousquet J."/>
            <person name="Jones S.J."/>
            <person name="Bohlmann J."/>
            <person name="Birol I."/>
        </authorList>
    </citation>
    <scope>NUCLEOTIDE SEQUENCE [LARGE SCALE GENOMIC DNA]</scope>
    <source>
        <tissue evidence="2">Flushing bud</tissue>
    </source>
</reference>
<keyword evidence="1" id="KW-1133">Transmembrane helix</keyword>
<keyword evidence="2" id="KW-0496">Mitochondrion</keyword>
<keyword evidence="1" id="KW-0812">Transmembrane</keyword>
<evidence type="ECO:0000256" key="1">
    <source>
        <dbReference type="SAM" id="Phobius"/>
    </source>
</evidence>
<organism evidence="2">
    <name type="scientific">Picea glauca</name>
    <name type="common">White spruce</name>
    <name type="synonym">Pinus glauca</name>
    <dbReference type="NCBI Taxonomy" id="3330"/>
    <lineage>
        <taxon>Eukaryota</taxon>
        <taxon>Viridiplantae</taxon>
        <taxon>Streptophyta</taxon>
        <taxon>Embryophyta</taxon>
        <taxon>Tracheophyta</taxon>
        <taxon>Spermatophyta</taxon>
        <taxon>Pinopsida</taxon>
        <taxon>Pinidae</taxon>
        <taxon>Conifers I</taxon>
        <taxon>Pinales</taxon>
        <taxon>Pinaceae</taxon>
        <taxon>Picea</taxon>
    </lineage>
</organism>
<dbReference type="AlphaFoldDB" id="A0A101LVM9"/>
<proteinExistence type="predicted"/>
<gene>
    <name evidence="2" type="ORF">ABT39_MTgene1976</name>
</gene>
<feature type="transmembrane region" description="Helical" evidence="1">
    <location>
        <begin position="6"/>
        <end position="30"/>
    </location>
</feature>
<keyword evidence="1" id="KW-0472">Membrane</keyword>
<sequence>MLLTCLNFSIYLLTATTQSFIVGSFSLLFFRKYSLITLI</sequence>
<protein>
    <submittedName>
        <fullName evidence="2">Uncharacterized protein</fullName>
    </submittedName>
</protein>